<name>A0A015YH88_BACFG</name>
<feature type="non-terminal residue" evidence="3">
    <location>
        <position position="76"/>
    </location>
</feature>
<dbReference type="EMBL" id="JGDJ01000054">
    <property type="protein sequence ID" value="EXZ31262.1"/>
    <property type="molecule type" value="Genomic_DNA"/>
</dbReference>
<sequence>MKQRIYIGEASLNNLDIILQEYSAKKVFLVRGKKSYELCGAQSRLNSILKKVGVQIFEFHDFEENPKIEDLDRGLL</sequence>
<evidence type="ECO:0000313" key="4">
    <source>
        <dbReference type="Proteomes" id="UP000022082"/>
    </source>
</evidence>
<reference evidence="3 4" key="1">
    <citation type="submission" date="2014-02" db="EMBL/GenBank/DDBJ databases">
        <authorList>
            <person name="Sears C."/>
            <person name="Carroll K."/>
            <person name="Sack B.R."/>
            <person name="Qadri F."/>
            <person name="Myers L.L."/>
            <person name="Chung G.-T."/>
            <person name="Escheverria P."/>
            <person name="Fraser C.M."/>
            <person name="Sadzewicz L."/>
            <person name="Shefchek K.A."/>
            <person name="Tallon L."/>
            <person name="Das S.P."/>
            <person name="Daugherty S."/>
            <person name="Mongodin E.F."/>
        </authorList>
    </citation>
    <scope>NUCLEOTIDE SEQUENCE [LARGE SCALE GENOMIC DNA]</scope>
    <source>
        <strain evidence="3 4">S36L11</strain>
    </source>
</reference>
<dbReference type="GO" id="GO:0046872">
    <property type="term" value="F:metal ion binding"/>
    <property type="evidence" value="ECO:0007669"/>
    <property type="project" value="InterPro"/>
</dbReference>
<protein>
    <submittedName>
        <fullName evidence="3">Iron-containing alcohol dehydrogenase family protein</fullName>
    </submittedName>
</protein>
<dbReference type="Pfam" id="PF00465">
    <property type="entry name" value="Fe-ADH"/>
    <property type="match status" value="1"/>
</dbReference>
<accession>A0A015YH88</accession>
<dbReference type="GO" id="GO:0016491">
    <property type="term" value="F:oxidoreductase activity"/>
    <property type="evidence" value="ECO:0007669"/>
    <property type="project" value="UniProtKB-KW"/>
</dbReference>
<evidence type="ECO:0000259" key="2">
    <source>
        <dbReference type="Pfam" id="PF00465"/>
    </source>
</evidence>
<dbReference type="AlphaFoldDB" id="A0A015YH88"/>
<proteinExistence type="predicted"/>
<evidence type="ECO:0000256" key="1">
    <source>
        <dbReference type="ARBA" id="ARBA00023002"/>
    </source>
</evidence>
<dbReference type="Proteomes" id="UP000022082">
    <property type="component" value="Unassembled WGS sequence"/>
</dbReference>
<evidence type="ECO:0000313" key="3">
    <source>
        <dbReference type="EMBL" id="EXZ31262.1"/>
    </source>
</evidence>
<dbReference type="RefSeq" id="WP_032569335.1">
    <property type="nucleotide sequence ID" value="NZ_JGDJ01000054.1"/>
</dbReference>
<feature type="domain" description="Alcohol dehydrogenase iron-type/glycerol dehydrogenase GldA" evidence="2">
    <location>
        <begin position="3"/>
        <end position="74"/>
    </location>
</feature>
<comment type="caution">
    <text evidence="3">The sequence shown here is derived from an EMBL/GenBank/DDBJ whole genome shotgun (WGS) entry which is preliminary data.</text>
</comment>
<organism evidence="3 4">
    <name type="scientific">Bacteroides fragilis str. S36L11</name>
    <dbReference type="NCBI Taxonomy" id="1339327"/>
    <lineage>
        <taxon>Bacteria</taxon>
        <taxon>Pseudomonadati</taxon>
        <taxon>Bacteroidota</taxon>
        <taxon>Bacteroidia</taxon>
        <taxon>Bacteroidales</taxon>
        <taxon>Bacteroidaceae</taxon>
        <taxon>Bacteroides</taxon>
    </lineage>
</organism>
<keyword evidence="1" id="KW-0560">Oxidoreductase</keyword>
<dbReference type="InterPro" id="IPR001670">
    <property type="entry name" value="ADH_Fe/GldA"/>
</dbReference>
<dbReference type="SUPFAM" id="SSF56796">
    <property type="entry name" value="Dehydroquinate synthase-like"/>
    <property type="match status" value="1"/>
</dbReference>
<dbReference type="Gene3D" id="3.40.50.1970">
    <property type="match status" value="1"/>
</dbReference>
<gene>
    <name evidence="3" type="ORF">M136_4975</name>
</gene>